<dbReference type="PANTHER" id="PTHR30349:SF77">
    <property type="entry name" value="TYROSINE RECOMBINASE XERC"/>
    <property type="match status" value="1"/>
</dbReference>
<keyword evidence="6" id="KW-0238">DNA-binding</keyword>
<dbReference type="GO" id="GO:0051301">
    <property type="term" value="P:cell division"/>
    <property type="evidence" value="ECO:0007669"/>
    <property type="project" value="UniProtKB-KW"/>
</dbReference>
<dbReference type="SUPFAM" id="SSF56349">
    <property type="entry name" value="DNA breaking-rejoining enzymes"/>
    <property type="match status" value="1"/>
</dbReference>
<dbReference type="PROSITE" id="PS51898">
    <property type="entry name" value="TYR_RECOMBINASE"/>
    <property type="match status" value="1"/>
</dbReference>
<dbReference type="Gene3D" id="1.10.443.10">
    <property type="entry name" value="Intergrase catalytic core"/>
    <property type="match status" value="1"/>
</dbReference>
<dbReference type="InterPro" id="IPR004107">
    <property type="entry name" value="Integrase_SAM-like_N"/>
</dbReference>
<dbReference type="InterPro" id="IPR010998">
    <property type="entry name" value="Integrase_recombinase_N"/>
</dbReference>
<dbReference type="InterPro" id="IPR023009">
    <property type="entry name" value="Tyrosine_recombinase_XerC/XerD"/>
</dbReference>
<dbReference type="Pfam" id="PF00589">
    <property type="entry name" value="Phage_integrase"/>
    <property type="match status" value="1"/>
</dbReference>
<dbReference type="NCBIfam" id="NF040815">
    <property type="entry name" value="recomb_XerA_Arch"/>
    <property type="match status" value="1"/>
</dbReference>
<evidence type="ECO:0000256" key="8">
    <source>
        <dbReference type="ARBA" id="ARBA00023306"/>
    </source>
</evidence>
<feature type="domain" description="Core-binding (CB)" evidence="10">
    <location>
        <begin position="1"/>
        <end position="83"/>
    </location>
</feature>
<dbReference type="HAMAP" id="MF_01808">
    <property type="entry name" value="Recomb_XerC_XerD"/>
    <property type="match status" value="1"/>
</dbReference>
<accession>A0A3B1DGD4</accession>
<dbReference type="InterPro" id="IPR002104">
    <property type="entry name" value="Integrase_catalytic"/>
</dbReference>
<keyword evidence="3" id="KW-0132">Cell division</keyword>
<dbReference type="GO" id="GO:0007059">
    <property type="term" value="P:chromosome segregation"/>
    <property type="evidence" value="ECO:0007669"/>
    <property type="project" value="UniProtKB-KW"/>
</dbReference>
<keyword evidence="7" id="KW-0233">DNA recombination</keyword>
<dbReference type="AlphaFoldDB" id="A0A3B1DGD4"/>
<dbReference type="EMBL" id="UOGJ01000029">
    <property type="protein sequence ID" value="VAX35104.1"/>
    <property type="molecule type" value="Genomic_DNA"/>
</dbReference>
<evidence type="ECO:0000256" key="5">
    <source>
        <dbReference type="ARBA" id="ARBA00022908"/>
    </source>
</evidence>
<dbReference type="GO" id="GO:0003677">
    <property type="term" value="F:DNA binding"/>
    <property type="evidence" value="ECO:0007669"/>
    <property type="project" value="UniProtKB-KW"/>
</dbReference>
<dbReference type="NCBIfam" id="NF001399">
    <property type="entry name" value="PRK00283.1"/>
    <property type="match status" value="1"/>
</dbReference>
<keyword evidence="8" id="KW-0131">Cell cycle</keyword>
<organism evidence="11">
    <name type="scientific">hydrothermal vent metagenome</name>
    <dbReference type="NCBI Taxonomy" id="652676"/>
    <lineage>
        <taxon>unclassified sequences</taxon>
        <taxon>metagenomes</taxon>
        <taxon>ecological metagenomes</taxon>
    </lineage>
</organism>
<evidence type="ECO:0000259" key="10">
    <source>
        <dbReference type="PROSITE" id="PS51900"/>
    </source>
</evidence>
<sequence>MKRYCDKFLTYLDIEKNRSSHTIINYTIDLNEFLEFIGEDKALKDMEHLLLRRFLAHLRGRKYRPRTVSRKLSTLRSFFKFLNREGYIQGNPAVLLISPKVDKTPPKFLTEKEVNALLEAPKIKKKFGRRDQAIFEFLYSAGVKVGELAGLKVGDVDLIGNVAKIKGKGKKERLVPLGNKAIGAIKEYLDHREQRSDFLFLNKNGKSLSDRGVRMIIDKYIQSLSLQIKVSPRVFRHSFAMHLLNRGADLRSVQELLGHTSLSTTQIYTHVTTGRLKQIYDKAHPRA</sequence>
<dbReference type="Pfam" id="PF02899">
    <property type="entry name" value="Phage_int_SAM_1"/>
    <property type="match status" value="1"/>
</dbReference>
<dbReference type="PROSITE" id="PS51900">
    <property type="entry name" value="CB"/>
    <property type="match status" value="1"/>
</dbReference>
<evidence type="ECO:0000259" key="9">
    <source>
        <dbReference type="PROSITE" id="PS51898"/>
    </source>
</evidence>
<evidence type="ECO:0000256" key="7">
    <source>
        <dbReference type="ARBA" id="ARBA00023172"/>
    </source>
</evidence>
<feature type="domain" description="Tyr recombinase" evidence="9">
    <location>
        <begin position="104"/>
        <end position="281"/>
    </location>
</feature>
<dbReference type="PANTHER" id="PTHR30349">
    <property type="entry name" value="PHAGE INTEGRASE-RELATED"/>
    <property type="match status" value="1"/>
</dbReference>
<proteinExistence type="inferred from homology"/>
<keyword evidence="4" id="KW-0159">Chromosome partition</keyword>
<reference evidence="11" key="1">
    <citation type="submission" date="2018-06" db="EMBL/GenBank/DDBJ databases">
        <authorList>
            <person name="Zhirakovskaya E."/>
        </authorList>
    </citation>
    <scope>NUCLEOTIDE SEQUENCE</scope>
</reference>
<keyword evidence="5" id="KW-0229">DNA integration</keyword>
<keyword evidence="2" id="KW-0963">Cytoplasm</keyword>
<dbReference type="InterPro" id="IPR044068">
    <property type="entry name" value="CB"/>
</dbReference>
<gene>
    <name evidence="11" type="ORF">MNBD_UNCLBAC01-2074</name>
</gene>
<evidence type="ECO:0000256" key="4">
    <source>
        <dbReference type="ARBA" id="ARBA00022829"/>
    </source>
</evidence>
<evidence type="ECO:0000256" key="1">
    <source>
        <dbReference type="ARBA" id="ARBA00004496"/>
    </source>
</evidence>
<dbReference type="Gene3D" id="1.10.150.130">
    <property type="match status" value="1"/>
</dbReference>
<dbReference type="GO" id="GO:0015074">
    <property type="term" value="P:DNA integration"/>
    <property type="evidence" value="ECO:0007669"/>
    <property type="project" value="UniProtKB-KW"/>
</dbReference>
<dbReference type="InterPro" id="IPR011010">
    <property type="entry name" value="DNA_brk_join_enz"/>
</dbReference>
<evidence type="ECO:0000256" key="2">
    <source>
        <dbReference type="ARBA" id="ARBA00022490"/>
    </source>
</evidence>
<name>A0A3B1DGD4_9ZZZZ</name>
<comment type="subcellular location">
    <subcellularLocation>
        <location evidence="1">Cytoplasm</location>
    </subcellularLocation>
</comment>
<dbReference type="InterPro" id="IPR050090">
    <property type="entry name" value="Tyrosine_recombinase_XerCD"/>
</dbReference>
<dbReference type="GO" id="GO:0005737">
    <property type="term" value="C:cytoplasm"/>
    <property type="evidence" value="ECO:0007669"/>
    <property type="project" value="UniProtKB-SubCell"/>
</dbReference>
<evidence type="ECO:0000313" key="11">
    <source>
        <dbReference type="EMBL" id="VAX35104.1"/>
    </source>
</evidence>
<dbReference type="InterPro" id="IPR013762">
    <property type="entry name" value="Integrase-like_cat_sf"/>
</dbReference>
<evidence type="ECO:0000256" key="3">
    <source>
        <dbReference type="ARBA" id="ARBA00022618"/>
    </source>
</evidence>
<evidence type="ECO:0000256" key="6">
    <source>
        <dbReference type="ARBA" id="ARBA00023125"/>
    </source>
</evidence>
<dbReference type="CDD" id="cd00798">
    <property type="entry name" value="INT_XerDC_C"/>
    <property type="match status" value="1"/>
</dbReference>
<protein>
    <submittedName>
        <fullName evidence="11">Site-specific tyrosine recombinase XerC</fullName>
    </submittedName>
</protein>
<dbReference type="GO" id="GO:0006310">
    <property type="term" value="P:DNA recombination"/>
    <property type="evidence" value="ECO:0007669"/>
    <property type="project" value="UniProtKB-KW"/>
</dbReference>